<dbReference type="InterPro" id="IPR052462">
    <property type="entry name" value="SLIRP/GR-RBP-like"/>
</dbReference>
<evidence type="ECO:0000256" key="1">
    <source>
        <dbReference type="ARBA" id="ARBA00022884"/>
    </source>
</evidence>
<name>A0A644TZI2_9ZZZZ</name>
<accession>A0A644TZI2</accession>
<organism evidence="4">
    <name type="scientific">bioreactor metagenome</name>
    <dbReference type="NCBI Taxonomy" id="1076179"/>
    <lineage>
        <taxon>unclassified sequences</taxon>
        <taxon>metagenomes</taxon>
        <taxon>ecological metagenomes</taxon>
    </lineage>
</organism>
<dbReference type="InterPro" id="IPR048289">
    <property type="entry name" value="RRM2_NsCP33-like"/>
</dbReference>
<feature type="domain" description="RRM" evidence="3">
    <location>
        <begin position="1"/>
        <end position="79"/>
    </location>
</feature>
<dbReference type="PANTHER" id="PTHR48027">
    <property type="entry name" value="HETEROGENEOUS NUCLEAR RIBONUCLEOPROTEIN 87F-RELATED"/>
    <property type="match status" value="1"/>
</dbReference>
<dbReference type="InterPro" id="IPR012677">
    <property type="entry name" value="Nucleotide-bd_a/b_plait_sf"/>
</dbReference>
<dbReference type="SMART" id="SM00360">
    <property type="entry name" value="RRM"/>
    <property type="match status" value="1"/>
</dbReference>
<sequence>MNIFISNLSWAIKDGDLRELFAEYGEITSAKVIMDRETGKSRGFGFVEMPNEEEGKKAIEELDKAEYDGKVITVNVAKPREERTGGSRGGFGGGNRGGGFGGGSRGGNGGGNRGGSGGYDRGSRRSY</sequence>
<gene>
    <name evidence="4" type="ORF">SDC9_18191</name>
</gene>
<comment type="caution">
    <text evidence="4">The sequence shown here is derived from an EMBL/GenBank/DDBJ whole genome shotgun (WGS) entry which is preliminary data.</text>
</comment>
<dbReference type="Gene3D" id="3.30.70.330">
    <property type="match status" value="1"/>
</dbReference>
<dbReference type="EMBL" id="VSSQ01000066">
    <property type="protein sequence ID" value="MPL72406.1"/>
    <property type="molecule type" value="Genomic_DNA"/>
</dbReference>
<dbReference type="AlphaFoldDB" id="A0A644TZI2"/>
<dbReference type="GO" id="GO:0003723">
    <property type="term" value="F:RNA binding"/>
    <property type="evidence" value="ECO:0007669"/>
    <property type="project" value="UniProtKB-KW"/>
</dbReference>
<keyword evidence="1" id="KW-0694">RNA-binding</keyword>
<dbReference type="InterPro" id="IPR000504">
    <property type="entry name" value="RRM_dom"/>
</dbReference>
<protein>
    <recommendedName>
        <fullName evidence="3">RRM domain-containing protein</fullName>
    </recommendedName>
</protein>
<evidence type="ECO:0000256" key="2">
    <source>
        <dbReference type="SAM" id="MobiDB-lite"/>
    </source>
</evidence>
<feature type="region of interest" description="Disordered" evidence="2">
    <location>
        <begin position="76"/>
        <end position="127"/>
    </location>
</feature>
<dbReference type="InterPro" id="IPR035979">
    <property type="entry name" value="RBD_domain_sf"/>
</dbReference>
<feature type="compositionally biased region" description="Gly residues" evidence="2">
    <location>
        <begin position="86"/>
        <end position="120"/>
    </location>
</feature>
<reference evidence="4" key="1">
    <citation type="submission" date="2019-08" db="EMBL/GenBank/DDBJ databases">
        <authorList>
            <person name="Kucharzyk K."/>
            <person name="Murdoch R.W."/>
            <person name="Higgins S."/>
            <person name="Loffler F."/>
        </authorList>
    </citation>
    <scope>NUCLEOTIDE SEQUENCE</scope>
</reference>
<dbReference type="SUPFAM" id="SSF54928">
    <property type="entry name" value="RNA-binding domain, RBD"/>
    <property type="match status" value="1"/>
</dbReference>
<dbReference type="CDD" id="cd21608">
    <property type="entry name" value="RRM2_NsCP33_like"/>
    <property type="match status" value="1"/>
</dbReference>
<evidence type="ECO:0000259" key="3">
    <source>
        <dbReference type="PROSITE" id="PS50102"/>
    </source>
</evidence>
<evidence type="ECO:0000313" key="4">
    <source>
        <dbReference type="EMBL" id="MPL72406.1"/>
    </source>
</evidence>
<proteinExistence type="predicted"/>
<dbReference type="PROSITE" id="PS50102">
    <property type="entry name" value="RRM"/>
    <property type="match status" value="1"/>
</dbReference>
<dbReference type="Pfam" id="PF00076">
    <property type="entry name" value="RRM_1"/>
    <property type="match status" value="1"/>
</dbReference>